<comment type="caution">
    <text evidence="3">The sequence shown here is derived from an EMBL/GenBank/DDBJ whole genome shotgun (WGS) entry which is preliminary data.</text>
</comment>
<dbReference type="EMBL" id="DAAKPP010000008">
    <property type="protein sequence ID" value="HAC3056538.1"/>
    <property type="molecule type" value="Genomic_DNA"/>
</dbReference>
<dbReference type="EMBL" id="AAASTI010000027">
    <property type="protein sequence ID" value="EAE5605510.1"/>
    <property type="molecule type" value="Genomic_DNA"/>
</dbReference>
<dbReference type="EMBL" id="AAAQVA010000007">
    <property type="protein sequence ID" value="EAE1632879.1"/>
    <property type="molecule type" value="Genomic_DNA"/>
</dbReference>
<reference evidence="11 14" key="3">
    <citation type="submission" date="2019-03" db="EMBL/GenBank/DDBJ databases">
        <authorList>
            <person name="Ashton P.M."/>
            <person name="Dallman T."/>
            <person name="Nair S."/>
            <person name="De Pinna E."/>
            <person name="Peters T."/>
            <person name="Grant K."/>
        </authorList>
    </citation>
    <scope>NUCLEOTIDE SEQUENCE [LARGE SCALE GENOMIC DNA]</scope>
    <source>
        <strain evidence="3">RL15000271</strain>
        <strain evidence="4">RL15000440</strain>
    </source>
</reference>
<reference evidence="6 15" key="4">
    <citation type="submission" date="2019-04" db="EMBL/GenBank/DDBJ databases">
        <authorList>
            <consortium name="GenomeTrakr: Next Generation Sequencing Network for Food Pathogen Tracability"/>
        </authorList>
    </citation>
    <scope>NUCLEOTIDE SEQUENCE [LARGE SCALE GENOMIC DNA]</scope>
    <source>
        <strain evidence="8 12">CFSAN085184</strain>
        <strain evidence="1 13">FDA00006304</strain>
        <strain evidence="6">FDA00014181</strain>
        <strain evidence="15">FDA1077646-S145-002</strain>
    </source>
</reference>
<evidence type="ECO:0000313" key="15">
    <source>
        <dbReference type="Proteomes" id="UP000484022"/>
    </source>
</evidence>
<reference evidence="10 16" key="1">
    <citation type="journal article" date="2018" name="Genome Biol.">
        <title>SKESA: strategic k-mer extension for scrupulous assemblies.</title>
        <authorList>
            <person name="Souvorov A."/>
            <person name="Agarwala R."/>
            <person name="Lipman D.J."/>
        </authorList>
    </citation>
    <scope>NUCLEOTIDE SEQUENCE [LARGE SCALE GENOMIC DNA]</scope>
    <source>
        <strain evidence="10 16">LiDS0115</strain>
    </source>
</reference>
<evidence type="ECO:0000313" key="3">
    <source>
        <dbReference type="EMBL" id="EAE2898938.1"/>
    </source>
</evidence>
<dbReference type="EMBL" id="AAMGHX010000006">
    <property type="protein sequence ID" value="EDH0842261.1"/>
    <property type="molecule type" value="Genomic_DNA"/>
</dbReference>
<dbReference type="Proteomes" id="UP000368805">
    <property type="component" value="Unassembled WGS sequence"/>
</dbReference>
<dbReference type="Proteomes" id="UP000332711">
    <property type="component" value="Unassembled WGS sequence"/>
</dbReference>
<organism evidence="3 14">
    <name type="scientific">Listeria monocytogenes</name>
    <dbReference type="NCBI Taxonomy" id="1639"/>
    <lineage>
        <taxon>Bacteria</taxon>
        <taxon>Bacillati</taxon>
        <taxon>Bacillota</taxon>
        <taxon>Bacilli</taxon>
        <taxon>Bacillales</taxon>
        <taxon>Listeriaceae</taxon>
        <taxon>Listeria</taxon>
    </lineage>
</organism>
<sequence length="69" mass="8200">MSRLDLSVIIFSFPPKISTIYYYSSKPLRNKVIWKKGCSFSEDIYNRMYQLKNGGLVCAILNNKKFRKW</sequence>
<name>A0A3T1HBZ7_LISMN</name>
<dbReference type="EMBL" id="AAARLF010000010">
    <property type="protein sequence ID" value="EAE2898938.1"/>
    <property type="molecule type" value="Genomic_DNA"/>
</dbReference>
<evidence type="ECO:0000313" key="1">
    <source>
        <dbReference type="EMBL" id="EAE1632879.1"/>
    </source>
</evidence>
<accession>A0A3T1HBZ7</accession>
<reference evidence="10" key="2">
    <citation type="submission" date="2018-06" db="EMBL/GenBank/DDBJ databases">
        <authorList>
            <consortium name="NCBI Pathogen Detection Project"/>
        </authorList>
    </citation>
    <scope>NUCLEOTIDE SEQUENCE</scope>
    <source>
        <strain evidence="10">LiDS0115</strain>
    </source>
</reference>
<dbReference type="EMBL" id="AACKFB010000050">
    <property type="protein sequence ID" value="EAK9429568.1"/>
    <property type="molecule type" value="Genomic_DNA"/>
</dbReference>
<evidence type="ECO:0000313" key="7">
    <source>
        <dbReference type="EMBL" id="EAK9429568.1"/>
    </source>
</evidence>
<evidence type="ECO:0000313" key="11">
    <source>
        <dbReference type="Proteomes" id="UP000332711"/>
    </source>
</evidence>
<evidence type="ECO:0000313" key="9">
    <source>
        <dbReference type="EMBL" id="EDH0842452.1"/>
    </source>
</evidence>
<evidence type="ECO:0000313" key="2">
    <source>
        <dbReference type="EMBL" id="EAE1633091.1"/>
    </source>
</evidence>
<proteinExistence type="predicted"/>
<dbReference type="EMBL" id="AACKFB010000012">
    <property type="protein sequence ID" value="EAK9428290.1"/>
    <property type="molecule type" value="Genomic_DNA"/>
</dbReference>
<dbReference type="Proteomes" id="UP000335978">
    <property type="component" value="Unassembled WGS sequence"/>
</dbReference>
<dbReference type="AlphaFoldDB" id="A0A3T1HBZ7"/>
<evidence type="ECO:0000313" key="6">
    <source>
        <dbReference type="EMBL" id="EAK9428290.1"/>
    </source>
</evidence>
<evidence type="ECO:0000313" key="13">
    <source>
        <dbReference type="Proteomes" id="UP000368805"/>
    </source>
</evidence>
<evidence type="ECO:0000313" key="10">
    <source>
        <dbReference type="EMBL" id="HAC3056538.1"/>
    </source>
</evidence>
<dbReference type="EMBL" id="AAASTI010000008">
    <property type="protein sequence ID" value="EAE5605054.1"/>
    <property type="molecule type" value="Genomic_DNA"/>
</dbReference>
<evidence type="ECO:0000313" key="4">
    <source>
        <dbReference type="EMBL" id="EAE5605054.1"/>
    </source>
</evidence>
<dbReference type="Proteomes" id="UP000841561">
    <property type="component" value="Unassembled WGS sequence"/>
</dbReference>
<evidence type="ECO:0000313" key="8">
    <source>
        <dbReference type="EMBL" id="EDH0842261.1"/>
    </source>
</evidence>
<dbReference type="Proteomes" id="UP000484022">
    <property type="component" value="Unassembled WGS sequence"/>
</dbReference>
<dbReference type="Proteomes" id="UP000401273">
    <property type="component" value="Unassembled WGS sequence"/>
</dbReference>
<protein>
    <submittedName>
        <fullName evidence="3">Uncharacterized protein</fullName>
    </submittedName>
</protein>
<evidence type="ECO:0000313" key="5">
    <source>
        <dbReference type="EMBL" id="EAE5605510.1"/>
    </source>
</evidence>
<gene>
    <name evidence="1" type="ORF">ARR48_13850</name>
    <name evidence="2" type="ORF">ARR48_14950</name>
    <name evidence="3" type="ORF">E1W43_13410</name>
    <name evidence="4" type="ORF">E1X78_13155</name>
    <name evidence="5" type="ORF">E1X78_15520</name>
    <name evidence="6" type="ORF">FC284_08040</name>
    <name evidence="7" type="ORF">FC284_14715</name>
    <name evidence="8" type="ORF">GCV64_14325</name>
    <name evidence="9" type="ORF">GCV64_15365</name>
    <name evidence="10" type="ORF">GZK27_13605</name>
</gene>
<evidence type="ECO:0000313" key="14">
    <source>
        <dbReference type="Proteomes" id="UP000401273"/>
    </source>
</evidence>
<evidence type="ECO:0000313" key="16">
    <source>
        <dbReference type="Proteomes" id="UP000841561"/>
    </source>
</evidence>
<dbReference type="EMBL" id="AAAQVA010000014">
    <property type="protein sequence ID" value="EAE1633091.1"/>
    <property type="molecule type" value="Genomic_DNA"/>
</dbReference>
<dbReference type="EMBL" id="AAMGHX010000012">
    <property type="protein sequence ID" value="EDH0842452.1"/>
    <property type="molecule type" value="Genomic_DNA"/>
</dbReference>
<evidence type="ECO:0000313" key="12">
    <source>
        <dbReference type="Proteomes" id="UP000335978"/>
    </source>
</evidence>